<organism evidence="1">
    <name type="scientific">Sylvanvirus sp</name>
    <dbReference type="NCBI Taxonomy" id="2487774"/>
    <lineage>
        <taxon>Viruses</taxon>
    </lineage>
</organism>
<name>A0A3G5AJI8_9VIRU</name>
<dbReference type="EMBL" id="MK072518">
    <property type="protein sequence ID" value="AYV86884.1"/>
    <property type="molecule type" value="Genomic_DNA"/>
</dbReference>
<accession>A0A3G5AJI8</accession>
<sequence>MTSPSQLSQYSEFYHSNEKFPSLVREMVKLKNKGMDPYFYVLSLFPTADDFPLIWENNTLKGIESKTIRQFCRLMAYDIADDKLKNRQHILDKLYGTDPRYKIPNLKFLRDSWCAYKRTKMLEREAVEKEEIQNNIVRVCLNIINKDDDENS</sequence>
<gene>
    <name evidence="1" type="ORF">Sylvanvirus12_16</name>
</gene>
<proteinExistence type="predicted"/>
<evidence type="ECO:0000313" key="1">
    <source>
        <dbReference type="EMBL" id="AYV86884.1"/>
    </source>
</evidence>
<reference evidence="1" key="1">
    <citation type="submission" date="2018-10" db="EMBL/GenBank/DDBJ databases">
        <title>Hidden diversity of soil giant viruses.</title>
        <authorList>
            <person name="Schulz F."/>
            <person name="Alteio L."/>
            <person name="Goudeau D."/>
            <person name="Ryan E.M."/>
            <person name="Malmstrom R.R."/>
            <person name="Blanchard J."/>
            <person name="Woyke T."/>
        </authorList>
    </citation>
    <scope>NUCLEOTIDE SEQUENCE</scope>
    <source>
        <strain evidence="1">SYV1</strain>
    </source>
</reference>
<protein>
    <submittedName>
        <fullName evidence="1">Uncharacterized protein</fullName>
    </submittedName>
</protein>